<dbReference type="FunFam" id="1.20.58.830:FF:000004">
    <property type="entry name" value="Erythrocyte membrane protein 1, PfEMP1"/>
    <property type="match status" value="1"/>
</dbReference>
<gene>
    <name evidence="5" type="ORF">PFTANZ_06433</name>
</gene>
<protein>
    <submittedName>
        <fullName evidence="5">Uncharacterized protein</fullName>
    </submittedName>
</protein>
<feature type="region of interest" description="Disordered" evidence="1">
    <location>
        <begin position="31"/>
        <end position="52"/>
    </location>
</feature>
<reference evidence="5 6" key="2">
    <citation type="submission" date="2013-02" db="EMBL/GenBank/DDBJ databases">
        <title>The Genome Sequence of Plasmodium falciparum Tanzania (2000708).</title>
        <authorList>
            <consortium name="The Broad Institute Genome Sequencing Platform"/>
            <consortium name="The Broad Institute Genome Sequencing Center for Infectious Disease"/>
            <person name="Neafsey D."/>
            <person name="Cheeseman I."/>
            <person name="Volkman S."/>
            <person name="Adams J."/>
            <person name="Walker B."/>
            <person name="Young S.K."/>
            <person name="Zeng Q."/>
            <person name="Gargeya S."/>
            <person name="Fitzgerald M."/>
            <person name="Haas B."/>
            <person name="Abouelleil A."/>
            <person name="Alvarado L."/>
            <person name="Arachchi H.M."/>
            <person name="Berlin A.M."/>
            <person name="Chapman S.B."/>
            <person name="Dewar J."/>
            <person name="Goldberg J."/>
            <person name="Griggs A."/>
            <person name="Gujja S."/>
            <person name="Hansen M."/>
            <person name="Howarth C."/>
            <person name="Imamovic A."/>
            <person name="Larimer J."/>
            <person name="McCowan C."/>
            <person name="Murphy C."/>
            <person name="Neiman D."/>
            <person name="Pearson M."/>
            <person name="Priest M."/>
            <person name="Roberts A."/>
            <person name="Saif S."/>
            <person name="Shea T."/>
            <person name="Sisk P."/>
            <person name="Sykes S."/>
            <person name="Wortman J."/>
            <person name="Nusbaum C."/>
            <person name="Birren B."/>
        </authorList>
    </citation>
    <scope>NUCLEOTIDE SEQUENCE [LARGE SCALE GENOMIC DNA]</scope>
    <source>
        <strain evidence="6">Tanzania (2000708)</strain>
    </source>
</reference>
<evidence type="ECO:0000259" key="3">
    <source>
        <dbReference type="Pfam" id="PF21807"/>
    </source>
</evidence>
<accession>A0A024VWN8</accession>
<evidence type="ECO:0000259" key="4">
    <source>
        <dbReference type="Pfam" id="PF22672"/>
    </source>
</evidence>
<dbReference type="InterPro" id="IPR004258">
    <property type="entry name" value="DBL"/>
</dbReference>
<feature type="region of interest" description="Disordered" evidence="1">
    <location>
        <begin position="428"/>
        <end position="452"/>
    </location>
</feature>
<proteinExistence type="predicted"/>
<dbReference type="AlphaFoldDB" id="A0A024VWN8"/>
<dbReference type="InterPro" id="IPR054595">
    <property type="entry name" value="DBL_C"/>
</dbReference>
<dbReference type="Proteomes" id="UP000030708">
    <property type="component" value="Unassembled WGS sequence"/>
</dbReference>
<reference evidence="5 6" key="1">
    <citation type="submission" date="2013-02" db="EMBL/GenBank/DDBJ databases">
        <title>The Genome Annotation of Plasmodium falciparum Tanzania (2000708).</title>
        <authorList>
            <consortium name="The Broad Institute Genome Sequencing Platform"/>
            <consortium name="The Broad Institute Genome Sequencing Center for Infectious Disease"/>
            <person name="Neafsey D."/>
            <person name="Hoffman S."/>
            <person name="Volkman S."/>
            <person name="Rosenthal P."/>
            <person name="Walker B."/>
            <person name="Young S.K."/>
            <person name="Zeng Q."/>
            <person name="Gargeya S."/>
            <person name="Fitzgerald M."/>
            <person name="Haas B."/>
            <person name="Abouelleil A."/>
            <person name="Allen A.W."/>
            <person name="Alvarado L."/>
            <person name="Arachchi H.M."/>
            <person name="Berlin A.M."/>
            <person name="Chapman S.B."/>
            <person name="Gainer-Dewar J."/>
            <person name="Goldberg J."/>
            <person name="Griggs A."/>
            <person name="Gujja S."/>
            <person name="Hansen M."/>
            <person name="Howarth C."/>
            <person name="Imamovic A."/>
            <person name="Ireland A."/>
            <person name="Larimer J."/>
            <person name="McCowan C."/>
            <person name="Murphy C."/>
            <person name="Pearson M."/>
            <person name="Poon T.W."/>
            <person name="Priest M."/>
            <person name="Roberts A."/>
            <person name="Saif S."/>
            <person name="Shea T."/>
            <person name="Sisk P."/>
            <person name="Sykes S."/>
            <person name="Wortman J."/>
            <person name="Nusbaum C."/>
            <person name="Birren B."/>
        </authorList>
    </citation>
    <scope>NUCLEOTIDE SEQUENCE [LARGE SCALE GENOMIC DNA]</scope>
    <source>
        <strain evidence="6">Tanzania (2000708)</strain>
    </source>
</reference>
<organism evidence="5 6">
    <name type="scientific">Plasmodium falciparum Tanzania</name>
    <name type="common">2000708</name>
    <dbReference type="NCBI Taxonomy" id="1036725"/>
    <lineage>
        <taxon>Eukaryota</taxon>
        <taxon>Sar</taxon>
        <taxon>Alveolata</taxon>
        <taxon>Apicomplexa</taxon>
        <taxon>Aconoidasida</taxon>
        <taxon>Haemosporida</taxon>
        <taxon>Plasmodiidae</taxon>
        <taxon>Plasmodium</taxon>
        <taxon>Plasmodium (Laverania)</taxon>
    </lineage>
</organism>
<dbReference type="Pfam" id="PF22672">
    <property type="entry name" value="DBL_C"/>
    <property type="match status" value="1"/>
</dbReference>
<dbReference type="Pfam" id="PF21807">
    <property type="entry name" value="PfEMP1_CIDRalpha1_dom"/>
    <property type="match status" value="1"/>
</dbReference>
<evidence type="ECO:0000313" key="5">
    <source>
        <dbReference type="EMBL" id="ETW32847.1"/>
    </source>
</evidence>
<sequence>MAAIAQKLLEQKVNNQRKQFLKQKRKYETEISVGGASGSGSRRKTRSAGGTTATNYEEYEKKFYEKFKGKCGTVGEFLGLLNNEKACENIKDDKEGRIDFKTVNSGSTNGDGDSGTNDKTKGTFYRSDYCQPCPICGMKKKRNGDSGWEKKNDNCTRGNLYEPKNEGGGTTITILKSGENHDDIKQKIEDFCTKTKNGTGDSNSDSSLYDPWKCYEAKHVKKVKDDKNGEEEDEDEVEEEEDLKNAGGLCILEKTNSEENVNKQKTFNDFFYYWVAHMLKDSIHWRTKKIKGCLSNGAKIRCRNNEKCKTDCGCFEKWVEKKETEWTNIKEHFGKQEGIVQENVFMKLTHDDVLEGVLKDEFYKDNSENNSEGKSENSLDAEDAEELKHIRDIIEKKNQEPAVASDGKKKTIMDKLLAHELTDAQNCLKKHKDNDCKQAQDSAGRFRRPRGR</sequence>
<feature type="domain" description="Duffy-binding-like" evidence="2">
    <location>
        <begin position="270"/>
        <end position="434"/>
    </location>
</feature>
<dbReference type="InterPro" id="IPR049158">
    <property type="entry name" value="PfEMP1_CIDRalpha1_dom"/>
</dbReference>
<dbReference type="SUPFAM" id="SSF140924">
    <property type="entry name" value="Duffy binding domain-like"/>
    <property type="match status" value="2"/>
</dbReference>
<dbReference type="Pfam" id="PF03011">
    <property type="entry name" value="PFEMP"/>
    <property type="match status" value="1"/>
</dbReference>
<dbReference type="Gene3D" id="1.20.58.830">
    <property type="match status" value="1"/>
</dbReference>
<dbReference type="EMBL" id="KI927029">
    <property type="protein sequence ID" value="ETW32847.1"/>
    <property type="molecule type" value="Genomic_DNA"/>
</dbReference>
<evidence type="ECO:0000256" key="1">
    <source>
        <dbReference type="SAM" id="MobiDB-lite"/>
    </source>
</evidence>
<evidence type="ECO:0000259" key="2">
    <source>
        <dbReference type="Pfam" id="PF03011"/>
    </source>
</evidence>
<name>A0A024VWN8_PLAFA</name>
<evidence type="ECO:0000313" key="6">
    <source>
        <dbReference type="Proteomes" id="UP000030708"/>
    </source>
</evidence>
<feature type="domain" description="Duffy-binding-like" evidence="4">
    <location>
        <begin position="12"/>
        <end position="103"/>
    </location>
</feature>
<feature type="domain" description="PfEMP1 CIDRalpha1" evidence="3">
    <location>
        <begin position="170"/>
        <end position="228"/>
    </location>
</feature>